<dbReference type="Pfam" id="PF18962">
    <property type="entry name" value="Por_Secre_tail"/>
    <property type="match status" value="1"/>
</dbReference>
<gene>
    <name evidence="4" type="ORF">IPP15_01020</name>
</gene>
<dbReference type="AlphaFoldDB" id="A0A9D7SRL1"/>
<dbReference type="EMBL" id="JADKGY010000001">
    <property type="protein sequence ID" value="MBK9981001.1"/>
    <property type="molecule type" value="Genomic_DNA"/>
</dbReference>
<evidence type="ECO:0000259" key="2">
    <source>
        <dbReference type="Pfam" id="PF12740"/>
    </source>
</evidence>
<name>A0A9D7SRL1_9BACT</name>
<dbReference type="NCBIfam" id="TIGR04183">
    <property type="entry name" value="Por_Secre_tail"/>
    <property type="match status" value="1"/>
</dbReference>
<keyword evidence="1" id="KW-0732">Signal</keyword>
<feature type="domain" description="Secretion system C-terminal sorting" evidence="3">
    <location>
        <begin position="318"/>
        <end position="393"/>
    </location>
</feature>
<dbReference type="InterPro" id="IPR026444">
    <property type="entry name" value="Secre_tail"/>
</dbReference>
<feature type="chain" id="PRO_5039513407" evidence="1">
    <location>
        <begin position="20"/>
        <end position="396"/>
    </location>
</feature>
<dbReference type="SUPFAM" id="SSF53474">
    <property type="entry name" value="alpha/beta-Hydrolases"/>
    <property type="match status" value="1"/>
</dbReference>
<protein>
    <submittedName>
        <fullName evidence="4">T9SS type A sorting domain-containing protein</fullName>
    </submittedName>
</protein>
<sequence length="396" mass="43395">MKINLLIVIAFLLHNNLFAQPFQIGHITINLIDTSRNNRNVPTEVYYPADVAGNNVPVTTANNDKFPVLSFGHGFVMTWDAYQNIWEAVVPEGYFIAFPKTETSLAPSHSEFGKDIAFIISELSALGQNKSSLFYHRIDSMNCVMGHSMGGGSAFLAAQFSPAVKTIATLAPAETNPSAIQAAASLHIPSLIFAGGNDCITPASAHQIPMYDSLQSSCKTFVSINGGSHCQMADNNFLCTFGEATCTPQPTITRADQHIVINRYLLPWLNYELKGDCLSGALFDSLITIDTSIIYTKTCVLCNTTSYIEDPPNFNIEVFPNPFHDKIYIQFNPSENGTGNLDLYLMNGCKIFSQGFSNVKANEKLKLDLDENLPTGTYLLKVTVAGQHGVKEIIKQ</sequence>
<dbReference type="InterPro" id="IPR041127">
    <property type="entry name" value="PET_hydrolase/cutinase-like"/>
</dbReference>
<feature type="signal peptide" evidence="1">
    <location>
        <begin position="1"/>
        <end position="19"/>
    </location>
</feature>
<evidence type="ECO:0000313" key="4">
    <source>
        <dbReference type="EMBL" id="MBK9981001.1"/>
    </source>
</evidence>
<dbReference type="Proteomes" id="UP000808337">
    <property type="component" value="Unassembled WGS sequence"/>
</dbReference>
<organism evidence="4 5">
    <name type="scientific">Candidatus Opimibacter skivensis</name>
    <dbReference type="NCBI Taxonomy" id="2982028"/>
    <lineage>
        <taxon>Bacteria</taxon>
        <taxon>Pseudomonadati</taxon>
        <taxon>Bacteroidota</taxon>
        <taxon>Saprospiria</taxon>
        <taxon>Saprospirales</taxon>
        <taxon>Saprospiraceae</taxon>
        <taxon>Candidatus Opimibacter</taxon>
    </lineage>
</organism>
<dbReference type="Pfam" id="PF12740">
    <property type="entry name" value="PETase"/>
    <property type="match status" value="1"/>
</dbReference>
<dbReference type="PANTHER" id="PTHR33428:SF14">
    <property type="entry name" value="CARBOXYLESTERASE TYPE B DOMAIN-CONTAINING PROTEIN"/>
    <property type="match status" value="1"/>
</dbReference>
<dbReference type="InterPro" id="IPR029058">
    <property type="entry name" value="AB_hydrolase_fold"/>
</dbReference>
<evidence type="ECO:0000256" key="1">
    <source>
        <dbReference type="SAM" id="SignalP"/>
    </source>
</evidence>
<accession>A0A9D7SRL1</accession>
<dbReference type="PANTHER" id="PTHR33428">
    <property type="entry name" value="CHLOROPHYLLASE-2, CHLOROPLASTIC"/>
    <property type="match status" value="1"/>
</dbReference>
<dbReference type="Gene3D" id="3.40.50.1820">
    <property type="entry name" value="alpha/beta hydrolase"/>
    <property type="match status" value="1"/>
</dbReference>
<proteinExistence type="predicted"/>
<evidence type="ECO:0000313" key="5">
    <source>
        <dbReference type="Proteomes" id="UP000808337"/>
    </source>
</evidence>
<evidence type="ECO:0000259" key="3">
    <source>
        <dbReference type="Pfam" id="PF18962"/>
    </source>
</evidence>
<reference evidence="4 5" key="1">
    <citation type="submission" date="2020-10" db="EMBL/GenBank/DDBJ databases">
        <title>Connecting structure to function with the recovery of over 1000 high-quality activated sludge metagenome-assembled genomes encoding full-length rRNA genes using long-read sequencing.</title>
        <authorList>
            <person name="Singleton C.M."/>
            <person name="Petriglieri F."/>
            <person name="Kristensen J.M."/>
            <person name="Kirkegaard R.H."/>
            <person name="Michaelsen T.Y."/>
            <person name="Andersen M.H."/>
            <person name="Karst S.M."/>
            <person name="Dueholm M.S."/>
            <person name="Nielsen P.H."/>
            <person name="Albertsen M."/>
        </authorList>
    </citation>
    <scope>NUCLEOTIDE SEQUENCE [LARGE SCALE GENOMIC DNA]</scope>
    <source>
        <strain evidence="4">Ribe_18-Q3-R11-54_MAXAC.273</strain>
    </source>
</reference>
<feature type="domain" description="PET hydrolase/cutinase-like" evidence="2">
    <location>
        <begin position="53"/>
        <end position="235"/>
    </location>
</feature>
<comment type="caution">
    <text evidence="4">The sequence shown here is derived from an EMBL/GenBank/DDBJ whole genome shotgun (WGS) entry which is preliminary data.</text>
</comment>